<evidence type="ECO:0000256" key="1">
    <source>
        <dbReference type="ARBA" id="ARBA00007812"/>
    </source>
</evidence>
<feature type="domain" description="Thiamine pyrophosphate enzyme TPP-binding" evidence="3">
    <location>
        <begin position="386"/>
        <end position="518"/>
    </location>
</feature>
<dbReference type="NCBIfam" id="NF005760">
    <property type="entry name" value="PRK07586.1"/>
    <property type="match status" value="1"/>
</dbReference>
<comment type="caution">
    <text evidence="5">The sequence shown here is derived from an EMBL/GenBank/DDBJ whole genome shotgun (WGS) entry which is preliminary data.</text>
</comment>
<evidence type="ECO:0000313" key="6">
    <source>
        <dbReference type="Proteomes" id="UP001549320"/>
    </source>
</evidence>
<dbReference type="Pfam" id="PF02775">
    <property type="entry name" value="TPP_enzyme_C"/>
    <property type="match status" value="1"/>
</dbReference>
<dbReference type="InterPro" id="IPR011766">
    <property type="entry name" value="TPP_enzyme_TPP-bd"/>
</dbReference>
<keyword evidence="2" id="KW-0786">Thiamine pyrophosphate</keyword>
<sequence length="521" mass="54579">MTGAESLCETLLSNNVNVCFANPGTSEMHFVSALDRQPEMRCILGLFEGVATGAADGYARMMQRPAATLLHLGAGLANGLANIHNAKRAGSAMVNIVGDHASYHLKHDAPLTSDIVSLAKPMSHWVRRTRSAATVAEDACEAIRASREAGGQISTLILPADAAWSELPSGQKPRSPHVPAPLAVPSQDEVRDAAKAIRANGPGALLLLGGAALRGQALDLAGTISCATGVRLLAETSNQRMERGRNRVPIARIPYSVAQAQAALSDVQQLVLVGARQPVAFFAYPNMPSVLMPEGCACIQLAAPGQDVLVGLQLLAQELGIPVGAPSLRLQNEVATHPSTGPLTGAVVSRILAHYLPEHAIICDEGLTEGREFPAASLNAAPHDYLQLTGGAIGMGLPLAVGAAVACPERKVISLQGDGSAMYTLQALWTQARESLDCLTIILANRSYAILHGEMVNVGSSALPNGNAQRMLDLENPALDWTLIAQGMGVEAVQARTAEEFIRQLRAGLSAPGPFLIEALI</sequence>
<reference evidence="5 6" key="1">
    <citation type="submission" date="2024-06" db="EMBL/GenBank/DDBJ databases">
        <title>Sorghum-associated microbial communities from plants grown in Nebraska, USA.</title>
        <authorList>
            <person name="Schachtman D."/>
        </authorList>
    </citation>
    <scope>NUCLEOTIDE SEQUENCE [LARGE SCALE GENOMIC DNA]</scope>
    <source>
        <strain evidence="5 6">2709</strain>
    </source>
</reference>
<dbReference type="RefSeq" id="WP_354447862.1">
    <property type="nucleotide sequence ID" value="NZ_JBEPSH010000010.1"/>
</dbReference>
<proteinExistence type="inferred from homology"/>
<evidence type="ECO:0000259" key="4">
    <source>
        <dbReference type="Pfam" id="PF02776"/>
    </source>
</evidence>
<evidence type="ECO:0000313" key="5">
    <source>
        <dbReference type="EMBL" id="MET4579619.1"/>
    </source>
</evidence>
<evidence type="ECO:0000259" key="3">
    <source>
        <dbReference type="Pfam" id="PF02775"/>
    </source>
</evidence>
<dbReference type="Gene3D" id="3.40.50.970">
    <property type="match status" value="2"/>
</dbReference>
<dbReference type="EC" id="2.2.1.6" evidence="5"/>
<dbReference type="SUPFAM" id="SSF52518">
    <property type="entry name" value="Thiamin diphosphate-binding fold (THDP-binding)"/>
    <property type="match status" value="2"/>
</dbReference>
<feature type="domain" description="Thiamine pyrophosphate enzyme N-terminal TPP-binding" evidence="4">
    <location>
        <begin position="1"/>
        <end position="110"/>
    </location>
</feature>
<dbReference type="InterPro" id="IPR000399">
    <property type="entry name" value="TPP-bd_CS"/>
</dbReference>
<keyword evidence="5" id="KW-0808">Transferase</keyword>
<keyword evidence="6" id="KW-1185">Reference proteome</keyword>
<dbReference type="PANTHER" id="PTHR18968">
    <property type="entry name" value="THIAMINE PYROPHOSPHATE ENZYMES"/>
    <property type="match status" value="1"/>
</dbReference>
<dbReference type="PROSITE" id="PS00187">
    <property type="entry name" value="TPP_ENZYMES"/>
    <property type="match status" value="1"/>
</dbReference>
<dbReference type="Proteomes" id="UP001549320">
    <property type="component" value="Unassembled WGS sequence"/>
</dbReference>
<dbReference type="Pfam" id="PF02776">
    <property type="entry name" value="TPP_enzyme_N"/>
    <property type="match status" value="1"/>
</dbReference>
<dbReference type="CDD" id="cd02002">
    <property type="entry name" value="TPP_BFDC"/>
    <property type="match status" value="1"/>
</dbReference>
<name>A0ABV2QF14_9BURK</name>
<dbReference type="InterPro" id="IPR045229">
    <property type="entry name" value="TPP_enz"/>
</dbReference>
<comment type="similarity">
    <text evidence="1">Belongs to the TPP enzyme family.</text>
</comment>
<dbReference type="InterPro" id="IPR012001">
    <property type="entry name" value="Thiamin_PyroP_enz_TPP-bd_dom"/>
</dbReference>
<dbReference type="EMBL" id="JBEPSH010000010">
    <property type="protein sequence ID" value="MET4579619.1"/>
    <property type="molecule type" value="Genomic_DNA"/>
</dbReference>
<dbReference type="InterPro" id="IPR029061">
    <property type="entry name" value="THDP-binding"/>
</dbReference>
<dbReference type="PANTHER" id="PTHR18968:SF86">
    <property type="entry name" value="ACETOLACTATE SYNTHASE LARGE SUBUNIT ILVX-RELATED"/>
    <property type="match status" value="1"/>
</dbReference>
<protein>
    <submittedName>
        <fullName evidence="5">Acetolactate synthase-1/2/3 large subunit</fullName>
        <ecNumber evidence="5">2.2.1.6</ecNumber>
    </submittedName>
</protein>
<evidence type="ECO:0000256" key="2">
    <source>
        <dbReference type="ARBA" id="ARBA00023052"/>
    </source>
</evidence>
<dbReference type="CDD" id="cd07035">
    <property type="entry name" value="TPP_PYR_POX_like"/>
    <property type="match status" value="1"/>
</dbReference>
<dbReference type="GO" id="GO:0003984">
    <property type="term" value="F:acetolactate synthase activity"/>
    <property type="evidence" value="ECO:0007669"/>
    <property type="project" value="UniProtKB-EC"/>
</dbReference>
<accession>A0ABV2QF14</accession>
<organism evidence="5 6">
    <name type="scientific">Ottowia thiooxydans</name>
    <dbReference type="NCBI Taxonomy" id="219182"/>
    <lineage>
        <taxon>Bacteria</taxon>
        <taxon>Pseudomonadati</taxon>
        <taxon>Pseudomonadota</taxon>
        <taxon>Betaproteobacteria</taxon>
        <taxon>Burkholderiales</taxon>
        <taxon>Comamonadaceae</taxon>
        <taxon>Ottowia</taxon>
    </lineage>
</organism>
<gene>
    <name evidence="5" type="ORF">ABIE13_004756</name>
</gene>